<feature type="transmembrane region" description="Helical" evidence="1">
    <location>
        <begin position="84"/>
        <end position="102"/>
    </location>
</feature>
<proteinExistence type="predicted"/>
<evidence type="ECO:0000256" key="1">
    <source>
        <dbReference type="SAM" id="Phobius"/>
    </source>
</evidence>
<keyword evidence="3" id="KW-1185">Reference proteome</keyword>
<protein>
    <submittedName>
        <fullName evidence="2">Uncharacterized protein</fullName>
    </submittedName>
</protein>
<name>A0A1G8Z8J1_9GAMM</name>
<accession>A0A1G8Z8J1</accession>
<dbReference type="AlphaFoldDB" id="A0A1G8Z8J1"/>
<reference evidence="3" key="1">
    <citation type="submission" date="2016-10" db="EMBL/GenBank/DDBJ databases">
        <authorList>
            <person name="Varghese N."/>
            <person name="Submissions S."/>
        </authorList>
    </citation>
    <scope>NUCLEOTIDE SEQUENCE [LARGE SCALE GENOMIC DNA]</scope>
    <source>
        <strain evidence="3">CGMCC 1.10658</strain>
    </source>
</reference>
<feature type="transmembrane region" description="Helical" evidence="1">
    <location>
        <begin position="42"/>
        <end position="63"/>
    </location>
</feature>
<dbReference type="RefSeq" id="WP_139169437.1">
    <property type="nucleotide sequence ID" value="NZ_FNFH01000003.1"/>
</dbReference>
<keyword evidence="1" id="KW-0812">Transmembrane</keyword>
<dbReference type="EMBL" id="FNFH01000003">
    <property type="protein sequence ID" value="SDK10725.1"/>
    <property type="molecule type" value="Genomic_DNA"/>
</dbReference>
<keyword evidence="1" id="KW-1133">Transmembrane helix</keyword>
<sequence>MNKFLDRHLWKISLPLLLFPLVMSLTVSSFEFSLTSEFADNIFFLLAIVYGVVTFSIIFYALAVYAPNHYRSSRKKGTKKQGPLGIMFVSFMLSAFCGFYFYQSQITLVGAIYSDFVGVKEVKFAELKLVHRVGKKKARLDCAYRYEGPDYLSRVSSEFPGDFRVCAGNDMPPQSTVKYKFEVLTTNIGYRIISAEPCNVSSPDDLTCV</sequence>
<gene>
    <name evidence="2" type="ORF">SAMN05216212_1494</name>
</gene>
<keyword evidence="1" id="KW-0472">Membrane</keyword>
<evidence type="ECO:0000313" key="3">
    <source>
        <dbReference type="Proteomes" id="UP000199305"/>
    </source>
</evidence>
<evidence type="ECO:0000313" key="2">
    <source>
        <dbReference type="EMBL" id="SDK10725.1"/>
    </source>
</evidence>
<dbReference type="Proteomes" id="UP000199305">
    <property type="component" value="Unassembled WGS sequence"/>
</dbReference>
<feature type="transmembrane region" description="Helical" evidence="1">
    <location>
        <begin position="12"/>
        <end position="30"/>
    </location>
</feature>
<organism evidence="2 3">
    <name type="scientific">Microbulbifer yueqingensis</name>
    <dbReference type="NCBI Taxonomy" id="658219"/>
    <lineage>
        <taxon>Bacteria</taxon>
        <taxon>Pseudomonadati</taxon>
        <taxon>Pseudomonadota</taxon>
        <taxon>Gammaproteobacteria</taxon>
        <taxon>Cellvibrionales</taxon>
        <taxon>Microbulbiferaceae</taxon>
        <taxon>Microbulbifer</taxon>
    </lineage>
</organism>